<dbReference type="InterPro" id="IPR011990">
    <property type="entry name" value="TPR-like_helical_dom_sf"/>
</dbReference>
<evidence type="ECO:0000256" key="6">
    <source>
        <dbReference type="ARBA" id="ARBA00022803"/>
    </source>
</evidence>
<evidence type="ECO:0000256" key="5">
    <source>
        <dbReference type="ARBA" id="ARBA00022801"/>
    </source>
</evidence>
<dbReference type="PANTHER" id="PTHR13891:SF1">
    <property type="entry name" value="CYTOCHROME C OXIDASE ASSEMBLY FACTOR 7"/>
    <property type="match status" value="1"/>
</dbReference>
<comment type="caution">
    <text evidence="9">The sequence shown here is derived from an EMBL/GenBank/DDBJ whole genome shotgun (WGS) entry which is preliminary data.</text>
</comment>
<keyword evidence="6" id="KW-0802">TPR repeat</keyword>
<keyword evidence="8" id="KW-0046">Antibiotic resistance</keyword>
<proteinExistence type="inferred from homology"/>
<comment type="catalytic activity">
    <reaction evidence="1">
        <text>a beta-lactam + H2O = a substituted beta-amino acid</text>
        <dbReference type="Rhea" id="RHEA:20401"/>
        <dbReference type="ChEBI" id="CHEBI:15377"/>
        <dbReference type="ChEBI" id="CHEBI:35627"/>
        <dbReference type="ChEBI" id="CHEBI:140347"/>
        <dbReference type="EC" id="3.5.2.6"/>
    </reaction>
</comment>
<dbReference type="EMBL" id="JAJUOL010000227">
    <property type="protein sequence ID" value="MCH3852591.1"/>
    <property type="molecule type" value="Genomic_DNA"/>
</dbReference>
<evidence type="ECO:0000313" key="10">
    <source>
        <dbReference type="Proteomes" id="UP001199644"/>
    </source>
</evidence>
<dbReference type="AlphaFoldDB" id="A0AAW5EK12"/>
<keyword evidence="4" id="KW-0677">Repeat</keyword>
<dbReference type="RefSeq" id="WP_368859416.1">
    <property type="nucleotide sequence ID" value="NZ_JAJUOL010000227.1"/>
</dbReference>
<dbReference type="SMART" id="SM00671">
    <property type="entry name" value="SEL1"/>
    <property type="match status" value="1"/>
</dbReference>
<evidence type="ECO:0000313" key="9">
    <source>
        <dbReference type="EMBL" id="MCH3852591.1"/>
    </source>
</evidence>
<keyword evidence="5" id="KW-0378">Hydrolase</keyword>
<dbReference type="SUPFAM" id="SSF81901">
    <property type="entry name" value="HCP-like"/>
    <property type="match status" value="1"/>
</dbReference>
<dbReference type="Pfam" id="PF08238">
    <property type="entry name" value="Sel1"/>
    <property type="match status" value="2"/>
</dbReference>
<evidence type="ECO:0000256" key="4">
    <source>
        <dbReference type="ARBA" id="ARBA00022737"/>
    </source>
</evidence>
<evidence type="ECO:0000256" key="3">
    <source>
        <dbReference type="ARBA" id="ARBA00012865"/>
    </source>
</evidence>
<protein>
    <recommendedName>
        <fullName evidence="3">beta-lactamase</fullName>
        <ecNumber evidence="3">3.5.2.6</ecNumber>
    </recommendedName>
</protein>
<dbReference type="PANTHER" id="PTHR13891">
    <property type="entry name" value="CYTOCHROME C OXIDASE ASSEMBLY FACTOR 7"/>
    <property type="match status" value="1"/>
</dbReference>
<dbReference type="GO" id="GO:0008800">
    <property type="term" value="F:beta-lactamase activity"/>
    <property type="evidence" value="ECO:0007669"/>
    <property type="project" value="UniProtKB-EC"/>
</dbReference>
<feature type="non-terminal residue" evidence="9">
    <location>
        <position position="1"/>
    </location>
</feature>
<dbReference type="InterPro" id="IPR040239">
    <property type="entry name" value="HcpB-like"/>
</dbReference>
<name>A0AAW5EK12_CAMJU</name>
<sequence>GTYVEKNDFKAVKFLKIACDMDYANSCVNLGGMYENGYGVRKDISKALKFYGKACDLKYDTGCKNYARLKR</sequence>
<dbReference type="Gene3D" id="1.25.40.10">
    <property type="entry name" value="Tetratricopeptide repeat domain"/>
    <property type="match status" value="1"/>
</dbReference>
<evidence type="ECO:0000256" key="2">
    <source>
        <dbReference type="ARBA" id="ARBA00008486"/>
    </source>
</evidence>
<evidence type="ECO:0000256" key="1">
    <source>
        <dbReference type="ARBA" id="ARBA00001526"/>
    </source>
</evidence>
<evidence type="ECO:0000256" key="8">
    <source>
        <dbReference type="ARBA" id="ARBA00023251"/>
    </source>
</evidence>
<dbReference type="InterPro" id="IPR006597">
    <property type="entry name" value="Sel1-like"/>
</dbReference>
<reference evidence="9" key="1">
    <citation type="submission" date="2021-12" db="EMBL/GenBank/DDBJ databases">
        <title>Prevalence of phenicol resistance gene fexA in Campylobacter isolated from poultry supply chain.</title>
        <authorList>
            <person name="Tang B."/>
            <person name="Zheng X."/>
            <person name="Lin J."/>
            <person name="Lin R."/>
            <person name="Yang H."/>
            <person name="Shen Z."/>
            <person name="Xia F."/>
        </authorList>
    </citation>
    <scope>NUCLEOTIDE SEQUENCE</scope>
    <source>
        <strain evidence="9">CJHN2011004</strain>
    </source>
</reference>
<gene>
    <name evidence="9" type="ORF">LZC39_10850</name>
</gene>
<comment type="similarity">
    <text evidence="2">Belongs to the hcp beta-lactamase family.</text>
</comment>
<dbReference type="EC" id="3.5.2.6" evidence="3"/>
<organism evidence="9 10">
    <name type="scientific">Campylobacter jejuni</name>
    <dbReference type="NCBI Taxonomy" id="197"/>
    <lineage>
        <taxon>Bacteria</taxon>
        <taxon>Pseudomonadati</taxon>
        <taxon>Campylobacterota</taxon>
        <taxon>Epsilonproteobacteria</taxon>
        <taxon>Campylobacterales</taxon>
        <taxon>Campylobacteraceae</taxon>
        <taxon>Campylobacter</taxon>
    </lineage>
</organism>
<dbReference type="GO" id="GO:0046677">
    <property type="term" value="P:response to antibiotic"/>
    <property type="evidence" value="ECO:0007669"/>
    <property type="project" value="UniProtKB-KW"/>
</dbReference>
<accession>A0AAW5EK12</accession>
<evidence type="ECO:0000256" key="7">
    <source>
        <dbReference type="ARBA" id="ARBA00023157"/>
    </source>
</evidence>
<keyword evidence="7" id="KW-1015">Disulfide bond</keyword>
<dbReference type="Proteomes" id="UP001199644">
    <property type="component" value="Unassembled WGS sequence"/>
</dbReference>